<dbReference type="PANTHER" id="PTHR36700:SF1">
    <property type="entry name" value="CRISPR SYSTEM CMR SUBUNIT CMR4"/>
    <property type="match status" value="1"/>
</dbReference>
<name>A0A097QWC1_9EURY</name>
<dbReference type="GO" id="GO:0051607">
    <property type="term" value="P:defense response to virus"/>
    <property type="evidence" value="ECO:0007669"/>
    <property type="project" value="UniProtKB-KW"/>
</dbReference>
<dbReference type="Proteomes" id="UP000029980">
    <property type="component" value="Chromosome"/>
</dbReference>
<dbReference type="EMBL" id="CP008887">
    <property type="protein sequence ID" value="AIU70779.1"/>
    <property type="molecule type" value="Genomic_DNA"/>
</dbReference>
<dbReference type="STRING" id="1505907.TEU_10785"/>
<keyword evidence="1" id="KW-0051">Antiviral defense</keyword>
<feature type="domain" description="CRISPR type III-associated protein" evidence="2">
    <location>
        <begin position="10"/>
        <end position="286"/>
    </location>
</feature>
<dbReference type="CDD" id="cd09682">
    <property type="entry name" value="Cmr4_III-B"/>
    <property type="match status" value="1"/>
</dbReference>
<dbReference type="RefSeq" id="WP_050003739.1">
    <property type="nucleotide sequence ID" value="NZ_CP008887.1"/>
</dbReference>
<protein>
    <submittedName>
        <fullName evidence="3">CRISPR-associated protein Cmr4</fullName>
    </submittedName>
</protein>
<dbReference type="Pfam" id="PF03787">
    <property type="entry name" value="RAMPs"/>
    <property type="match status" value="1"/>
</dbReference>
<dbReference type="PANTHER" id="PTHR36700">
    <property type="entry name" value="CRISPR SYSTEM CMR SUBUNIT CMR4"/>
    <property type="match status" value="1"/>
</dbReference>
<gene>
    <name evidence="3" type="ORF">TEU_10785</name>
</gene>
<proteinExistence type="predicted"/>
<dbReference type="AlphaFoldDB" id="A0A097QWC1"/>
<dbReference type="HOGENOM" id="CLU_047795_0_0_2"/>
<dbReference type="OrthoDB" id="44077at2157"/>
<dbReference type="InterPro" id="IPR005537">
    <property type="entry name" value="RAMP_III_fam"/>
</dbReference>
<dbReference type="GeneID" id="25153914"/>
<dbReference type="NCBIfam" id="TIGR02580">
    <property type="entry name" value="cas_RAMP_Cmr4"/>
    <property type="match status" value="1"/>
</dbReference>
<evidence type="ECO:0000313" key="4">
    <source>
        <dbReference type="Proteomes" id="UP000029980"/>
    </source>
</evidence>
<dbReference type="InterPro" id="IPR013410">
    <property type="entry name" value="CRISPR-assoc_RAMP_Cmr4"/>
</dbReference>
<reference evidence="3 4" key="1">
    <citation type="journal article" date="2015" name="Int. J. Syst. Evol. Microbiol.">
        <title>Thermococcus eurythermalis sp. nov., a conditional piezophilic hyperthermophilic archaeon with a wide temperature range isolated from an oil-immersed chimney in the Guaymas Basin.</title>
        <authorList>
            <person name="Zhao W."/>
            <person name="Zeng X."/>
            <person name="Xiao X."/>
        </authorList>
    </citation>
    <scope>NUCLEOTIDE SEQUENCE [LARGE SCALE GENOMIC DNA]</scope>
    <source>
        <strain evidence="3 4">A501</strain>
    </source>
</reference>
<organism evidence="3 4">
    <name type="scientific">Thermococcus eurythermalis</name>
    <dbReference type="NCBI Taxonomy" id="1505907"/>
    <lineage>
        <taxon>Archaea</taxon>
        <taxon>Methanobacteriati</taxon>
        <taxon>Methanobacteriota</taxon>
        <taxon>Thermococci</taxon>
        <taxon>Thermococcales</taxon>
        <taxon>Thermococcaceae</taxon>
        <taxon>Thermococcus</taxon>
    </lineage>
</organism>
<evidence type="ECO:0000259" key="2">
    <source>
        <dbReference type="Pfam" id="PF03787"/>
    </source>
</evidence>
<dbReference type="KEGG" id="teu:TEU_10785"/>
<evidence type="ECO:0000256" key="1">
    <source>
        <dbReference type="ARBA" id="ARBA00023118"/>
    </source>
</evidence>
<accession>A0A097QWC1</accession>
<keyword evidence="4" id="KW-1185">Reference proteome</keyword>
<evidence type="ECO:0000313" key="3">
    <source>
        <dbReference type="EMBL" id="AIU70779.1"/>
    </source>
</evidence>
<sequence length="291" mass="31534">MYSERLVLGIYAVTPVHAGSGAEVSVIDLPIQRERHTGFPVIWGQSLKGVLRSAFKETGELEEVIKAIFGPEPGEKAHEHAGAIAVGDAKVLLFPVRSAKGVFAYVTCPLVLKRFKEDMELAGKEVNFSVPEPKENEAIVSENSAVELSGKVVLEEVALEAKGQDLTAIASELKKLLPEGIDLEERLVIVHDDVFTAFVKLATEIVARVAIDQSTGTVRRGGLWYEEFLPRDTLLYAVIAAGNPRVTGVGGLRTASEVKDKLGNFLTSVKYLQIGGDETVGKGFVRVVVRR</sequence>